<name>A0A803NKG5_CANSA</name>
<evidence type="ECO:0000313" key="2">
    <source>
        <dbReference type="Proteomes" id="UP000596661"/>
    </source>
</evidence>
<sequence length="145" mass="16406">MQLCELLKSRVECPDFLQKLACAQASIPQNLTAEEGNSWDVVSANDLWEGENSDLKEDEYVLVSQEDILEGIACFMTAYLESIKQTKYDVYESPLSSSFCSLGDLVVKAYESLINVLWSVLKSDFTHDYGNIADREYPFHVMAQD</sequence>
<reference evidence="1" key="1">
    <citation type="submission" date="2018-11" db="EMBL/GenBank/DDBJ databases">
        <authorList>
            <person name="Grassa J C."/>
        </authorList>
    </citation>
    <scope>NUCLEOTIDE SEQUENCE [LARGE SCALE GENOMIC DNA]</scope>
</reference>
<evidence type="ECO:0000313" key="1">
    <source>
        <dbReference type="EnsemblPlants" id="cds.evm.model.01.2265"/>
    </source>
</evidence>
<accession>A0A803NKG5</accession>
<dbReference type="Gramene" id="evm.model.01.2265">
    <property type="protein sequence ID" value="cds.evm.model.01.2265"/>
    <property type="gene ID" value="evm.TU.01.2265"/>
</dbReference>
<reference evidence="1" key="2">
    <citation type="submission" date="2021-03" db="UniProtKB">
        <authorList>
            <consortium name="EnsemblPlants"/>
        </authorList>
    </citation>
    <scope>IDENTIFICATION</scope>
</reference>
<protein>
    <submittedName>
        <fullName evidence="1">Uncharacterized protein</fullName>
    </submittedName>
</protein>
<dbReference type="EMBL" id="UZAU01000065">
    <property type="status" value="NOT_ANNOTATED_CDS"/>
    <property type="molecule type" value="Genomic_DNA"/>
</dbReference>
<dbReference type="EnsemblPlants" id="evm.model.01.2265">
    <property type="protein sequence ID" value="cds.evm.model.01.2265"/>
    <property type="gene ID" value="evm.TU.01.2265"/>
</dbReference>
<keyword evidence="2" id="KW-1185">Reference proteome</keyword>
<organism evidence="1 2">
    <name type="scientific">Cannabis sativa</name>
    <name type="common">Hemp</name>
    <name type="synonym">Marijuana</name>
    <dbReference type="NCBI Taxonomy" id="3483"/>
    <lineage>
        <taxon>Eukaryota</taxon>
        <taxon>Viridiplantae</taxon>
        <taxon>Streptophyta</taxon>
        <taxon>Embryophyta</taxon>
        <taxon>Tracheophyta</taxon>
        <taxon>Spermatophyta</taxon>
        <taxon>Magnoliopsida</taxon>
        <taxon>eudicotyledons</taxon>
        <taxon>Gunneridae</taxon>
        <taxon>Pentapetalae</taxon>
        <taxon>rosids</taxon>
        <taxon>fabids</taxon>
        <taxon>Rosales</taxon>
        <taxon>Cannabaceae</taxon>
        <taxon>Cannabis</taxon>
    </lineage>
</organism>
<dbReference type="PANTHER" id="PTHR33874:SF1">
    <property type="entry name" value="RING FINGER PROTEIN"/>
    <property type="match status" value="1"/>
</dbReference>
<dbReference type="AlphaFoldDB" id="A0A803NKG5"/>
<dbReference type="Proteomes" id="UP000596661">
    <property type="component" value="Chromosome 1"/>
</dbReference>
<dbReference type="PANTHER" id="PTHR33874">
    <property type="entry name" value="RING FINGER PROTEIN"/>
    <property type="match status" value="1"/>
</dbReference>
<proteinExistence type="predicted"/>